<dbReference type="Proteomes" id="UP000245609">
    <property type="component" value="Unassembled WGS sequence"/>
</dbReference>
<dbReference type="GO" id="GO:0070545">
    <property type="term" value="C:PeBoW complex"/>
    <property type="evidence" value="ECO:0007669"/>
    <property type="project" value="TreeGrafter"/>
</dbReference>
<dbReference type="EMBL" id="MBFS01002876">
    <property type="protein sequence ID" value="PVU91374.1"/>
    <property type="molecule type" value="Genomic_DNA"/>
</dbReference>
<feature type="region of interest" description="Disordered" evidence="2">
    <location>
        <begin position="492"/>
        <end position="572"/>
    </location>
</feature>
<sequence length="572" mass="65153">MGKLKKAGKEGAAQKYINRNRALKKLQVSLPNFRRLCILKGIYPVEPKNRKKVNKGSTAPTTFYYTKDIQFLMHEPLLLKFREHKIYKRKLRHAIRKQEWTKAKSIRESRPTYSLDHLVIERYPTFQDALRDLDDAISMLSLFASLPSTKKAGSGVLSQCKRLYYEFLHYIMYTHSLSKVFLSIKGIYYQAVIRGQPITWVAPYEFRQKIPSDVDFRVMWSFLEFYRNLIGFVNCKLYRDEKLVYPPQINKKLDDLGVGLGALALAQAGRQELLRTLESIDSETPAQTAHPSADLNGSDQSKPTNNKKSLFVSKVASLAKKLDSIAEHEESLSNQDTNNTKSEDSESGNESTEEADDLDSEVPRYSLEFVIRAFGGKVCWDGYFNGELEEKLNELDPRINIFVVDRPSVQKSIKNTKKTLVQPQFVYDSANAKVVLSFSDYAVGKKLPPHLSPFVEYKEGDYVPKQQLVIEEYAKSLGFKGTMDTLSQENTIKDIKEEDKPDSNEDSDDGGELDYMSADESEEEESTKPNGHGKRKNKNDGIDSEDDEEVDSELEELIDEVQSGTESEDELG</sequence>
<dbReference type="InterPro" id="IPR036420">
    <property type="entry name" value="BRCT_dom_sf"/>
</dbReference>
<gene>
    <name evidence="3" type="ORF">BB560_006128</name>
</gene>
<feature type="compositionally biased region" description="Acidic residues" evidence="2">
    <location>
        <begin position="345"/>
        <end position="359"/>
    </location>
</feature>
<dbReference type="GO" id="GO:0003723">
    <property type="term" value="F:RNA binding"/>
    <property type="evidence" value="ECO:0007669"/>
    <property type="project" value="TreeGrafter"/>
</dbReference>
<dbReference type="SUPFAM" id="SSF52113">
    <property type="entry name" value="BRCT domain"/>
    <property type="match status" value="1"/>
</dbReference>
<dbReference type="AlphaFoldDB" id="A0A2T9YGG9"/>
<keyword evidence="4" id="KW-1185">Reference proteome</keyword>
<dbReference type="Gene3D" id="3.40.50.10190">
    <property type="entry name" value="BRCT domain"/>
    <property type="match status" value="1"/>
</dbReference>
<feature type="compositionally biased region" description="Basic and acidic residues" evidence="2">
    <location>
        <begin position="492"/>
        <end position="503"/>
    </location>
</feature>
<evidence type="ECO:0000256" key="1">
    <source>
        <dbReference type="ARBA" id="ARBA00004123"/>
    </source>
</evidence>
<feature type="region of interest" description="Disordered" evidence="2">
    <location>
        <begin position="327"/>
        <end position="359"/>
    </location>
</feature>
<accession>A0A2T9YGG9</accession>
<feature type="compositionally biased region" description="Acidic residues" evidence="2">
    <location>
        <begin position="504"/>
        <end position="525"/>
    </location>
</feature>
<dbReference type="HAMAP" id="MF_03028">
    <property type="entry name" value="Pescadillo"/>
    <property type="match status" value="1"/>
</dbReference>
<evidence type="ECO:0000313" key="3">
    <source>
        <dbReference type="EMBL" id="PVU91374.1"/>
    </source>
</evidence>
<feature type="non-terminal residue" evidence="3">
    <location>
        <position position="572"/>
    </location>
</feature>
<dbReference type="STRING" id="133381.A0A2T9YGG9"/>
<feature type="region of interest" description="Disordered" evidence="2">
    <location>
        <begin position="282"/>
        <end position="306"/>
    </location>
</feature>
<evidence type="ECO:0008006" key="5">
    <source>
        <dbReference type="Google" id="ProtNLM"/>
    </source>
</evidence>
<comment type="caution">
    <text evidence="3">The sequence shown here is derived from an EMBL/GenBank/DDBJ whole genome shotgun (WGS) entry which is preliminary data.</text>
</comment>
<feature type="compositionally biased region" description="Acidic residues" evidence="2">
    <location>
        <begin position="542"/>
        <end position="559"/>
    </location>
</feature>
<protein>
    <recommendedName>
        <fullName evidence="5">Pescadillo homolog</fullName>
    </recommendedName>
</protein>
<dbReference type="InterPro" id="IPR010613">
    <property type="entry name" value="PES"/>
</dbReference>
<dbReference type="Pfam" id="PF06732">
    <property type="entry name" value="Pescadillo_N"/>
    <property type="match status" value="1"/>
</dbReference>
<dbReference type="OrthoDB" id="10264910at2759"/>
<dbReference type="GO" id="GO:0000463">
    <property type="term" value="P:maturation of LSU-rRNA from tricistronic rRNA transcript (SSU-rRNA, 5.8S rRNA, LSU-rRNA)"/>
    <property type="evidence" value="ECO:0007669"/>
    <property type="project" value="TreeGrafter"/>
</dbReference>
<dbReference type="PANTHER" id="PTHR12221">
    <property type="entry name" value="PESCADILLO - RELATED"/>
    <property type="match status" value="1"/>
</dbReference>
<comment type="subcellular location">
    <subcellularLocation>
        <location evidence="1">Nucleus</location>
    </subcellularLocation>
</comment>
<evidence type="ECO:0000313" key="4">
    <source>
        <dbReference type="Proteomes" id="UP000245609"/>
    </source>
</evidence>
<name>A0A2T9YGG9_9FUNG</name>
<reference evidence="3 4" key="1">
    <citation type="journal article" date="2018" name="MBio">
        <title>Comparative Genomics Reveals the Core Gene Toolbox for the Fungus-Insect Symbiosis.</title>
        <authorList>
            <person name="Wang Y."/>
            <person name="Stata M."/>
            <person name="Wang W."/>
            <person name="Stajich J.E."/>
            <person name="White M.M."/>
            <person name="Moncalvo J.M."/>
        </authorList>
    </citation>
    <scope>NUCLEOTIDE SEQUENCE [LARGE SCALE GENOMIC DNA]</scope>
    <source>
        <strain evidence="3 4">SC-DP-2</strain>
    </source>
</reference>
<organism evidence="3 4">
    <name type="scientific">Smittium megazygosporum</name>
    <dbReference type="NCBI Taxonomy" id="133381"/>
    <lineage>
        <taxon>Eukaryota</taxon>
        <taxon>Fungi</taxon>
        <taxon>Fungi incertae sedis</taxon>
        <taxon>Zoopagomycota</taxon>
        <taxon>Kickxellomycotina</taxon>
        <taxon>Harpellomycetes</taxon>
        <taxon>Harpellales</taxon>
        <taxon>Legeriomycetaceae</taxon>
        <taxon>Smittium</taxon>
    </lineage>
</organism>
<proteinExistence type="inferred from homology"/>
<dbReference type="PANTHER" id="PTHR12221:SF6">
    <property type="entry name" value="PESCADILLO HOMOLOG"/>
    <property type="match status" value="1"/>
</dbReference>
<evidence type="ECO:0000256" key="2">
    <source>
        <dbReference type="SAM" id="MobiDB-lite"/>
    </source>
</evidence>